<dbReference type="RefSeq" id="WP_068661048.1">
    <property type="nucleotide sequence ID" value="NZ_CP017770.1"/>
</dbReference>
<accession>A0A167AUB0</accession>
<sequence length="84" mass="9588">MKIKTINPTNINRLRIAFENVLLDNGIRYTKVGITEDGDELVFLFEGNDKLHTFKWNKKTCVGHGTEEIAKSVLEPMITRLKGI</sequence>
<name>A0A167AUB0_9BACL</name>
<comment type="caution">
    <text evidence="1">The sequence shown here is derived from an EMBL/GenBank/DDBJ whole genome shotgun (WGS) entry which is preliminary data.</text>
</comment>
<evidence type="ECO:0000313" key="1">
    <source>
        <dbReference type="EMBL" id="OAB71436.1"/>
    </source>
</evidence>
<dbReference type="AlphaFoldDB" id="A0A167AUB0"/>
<dbReference type="KEGG" id="pcx:LPB68_16370"/>
<organism evidence="1 2">
    <name type="scientific">Paenibacillus crassostreae</name>
    <dbReference type="NCBI Taxonomy" id="1763538"/>
    <lineage>
        <taxon>Bacteria</taxon>
        <taxon>Bacillati</taxon>
        <taxon>Bacillota</taxon>
        <taxon>Bacilli</taxon>
        <taxon>Bacillales</taxon>
        <taxon>Paenibacillaceae</taxon>
        <taxon>Paenibacillus</taxon>
    </lineage>
</organism>
<dbReference type="Proteomes" id="UP000077134">
    <property type="component" value="Unassembled WGS sequence"/>
</dbReference>
<dbReference type="EMBL" id="LSFN01000039">
    <property type="protein sequence ID" value="OAB71436.1"/>
    <property type="molecule type" value="Genomic_DNA"/>
</dbReference>
<dbReference type="OrthoDB" id="2883515at2"/>
<reference evidence="1 2" key="1">
    <citation type="submission" date="2016-02" db="EMBL/GenBank/DDBJ databases">
        <title>Paenibacillus sp. LPB0068, isolated from Crassostrea gigas.</title>
        <authorList>
            <person name="Shin S.-K."/>
            <person name="Yi H."/>
        </authorList>
    </citation>
    <scope>NUCLEOTIDE SEQUENCE [LARGE SCALE GENOMIC DNA]</scope>
    <source>
        <strain evidence="1 2">LPB0068</strain>
    </source>
</reference>
<proteinExistence type="predicted"/>
<gene>
    <name evidence="1" type="ORF">PNBC_19240</name>
</gene>
<dbReference type="STRING" id="1763538.LPB68_16370"/>
<protein>
    <submittedName>
        <fullName evidence="1">Uncharacterized protein</fullName>
    </submittedName>
</protein>
<keyword evidence="2" id="KW-1185">Reference proteome</keyword>
<evidence type="ECO:0000313" key="2">
    <source>
        <dbReference type="Proteomes" id="UP000077134"/>
    </source>
</evidence>